<sequence length="212" mass="22832">MNESSASPAVALEHLRVIRTLMERAHVYRAVSAPAALFGGVMAVGLGIYGVLGSGVTTGVFLVMWLGLLIICTVLNLWLLMREARMHGRAFVTDELRTALRAVLPPLLVGGVMGGCLLVFRQSVLLAALMWILCYGLALLATGGFAPRSIVRLGHLFLWSGLGLTVLCFSPTGEMLPLLPVATASIFMAMTFGLFHLIYAVAVFMNREVKEV</sequence>
<keyword evidence="3" id="KW-1185">Reference proteome</keyword>
<keyword evidence="1" id="KW-1133">Transmembrane helix</keyword>
<evidence type="ECO:0000256" key="1">
    <source>
        <dbReference type="SAM" id="Phobius"/>
    </source>
</evidence>
<name>A0A5R8KHW7_9BACT</name>
<dbReference type="OrthoDB" id="193453at2"/>
<feature type="transmembrane region" description="Helical" evidence="1">
    <location>
        <begin position="126"/>
        <end position="146"/>
    </location>
</feature>
<feature type="transmembrane region" description="Helical" evidence="1">
    <location>
        <begin position="102"/>
        <end position="120"/>
    </location>
</feature>
<reference evidence="2 3" key="1">
    <citation type="submission" date="2019-05" db="EMBL/GenBank/DDBJ databases">
        <title>Verrucobacter flavum gen. nov., sp. nov. a new member of the family Verrucomicrobiaceae.</title>
        <authorList>
            <person name="Szuroczki S."/>
            <person name="Abbaszade G."/>
            <person name="Szabo A."/>
            <person name="Felfoldi T."/>
            <person name="Schumann P."/>
            <person name="Boka K."/>
            <person name="Keki Z."/>
            <person name="Toumi M."/>
            <person name="Toth E."/>
        </authorList>
    </citation>
    <scope>NUCLEOTIDE SEQUENCE [LARGE SCALE GENOMIC DNA]</scope>
    <source>
        <strain evidence="2 3">MG-N-17</strain>
    </source>
</reference>
<evidence type="ECO:0000313" key="2">
    <source>
        <dbReference type="EMBL" id="TLD71857.1"/>
    </source>
</evidence>
<feature type="transmembrane region" description="Helical" evidence="1">
    <location>
        <begin position="58"/>
        <end position="81"/>
    </location>
</feature>
<organism evidence="2 3">
    <name type="scientific">Phragmitibacter flavus</name>
    <dbReference type="NCBI Taxonomy" id="2576071"/>
    <lineage>
        <taxon>Bacteria</taxon>
        <taxon>Pseudomonadati</taxon>
        <taxon>Verrucomicrobiota</taxon>
        <taxon>Verrucomicrobiia</taxon>
        <taxon>Verrucomicrobiales</taxon>
        <taxon>Verrucomicrobiaceae</taxon>
        <taxon>Phragmitibacter</taxon>
    </lineage>
</organism>
<feature type="transmembrane region" description="Helical" evidence="1">
    <location>
        <begin position="27"/>
        <end position="52"/>
    </location>
</feature>
<dbReference type="AlphaFoldDB" id="A0A5R8KHW7"/>
<proteinExistence type="predicted"/>
<accession>A0A5R8KHW7</accession>
<keyword evidence="1" id="KW-0812">Transmembrane</keyword>
<dbReference type="RefSeq" id="WP_138084861.1">
    <property type="nucleotide sequence ID" value="NZ_VAUV01000003.1"/>
</dbReference>
<dbReference type="EMBL" id="VAUV01000003">
    <property type="protein sequence ID" value="TLD71857.1"/>
    <property type="molecule type" value="Genomic_DNA"/>
</dbReference>
<feature type="transmembrane region" description="Helical" evidence="1">
    <location>
        <begin position="178"/>
        <end position="204"/>
    </location>
</feature>
<feature type="transmembrane region" description="Helical" evidence="1">
    <location>
        <begin position="153"/>
        <end position="172"/>
    </location>
</feature>
<comment type="caution">
    <text evidence="2">The sequence shown here is derived from an EMBL/GenBank/DDBJ whole genome shotgun (WGS) entry which is preliminary data.</text>
</comment>
<protein>
    <submittedName>
        <fullName evidence="2">Uncharacterized protein</fullName>
    </submittedName>
</protein>
<dbReference type="Proteomes" id="UP000306196">
    <property type="component" value="Unassembled WGS sequence"/>
</dbReference>
<gene>
    <name evidence="2" type="ORF">FEM03_03785</name>
</gene>
<evidence type="ECO:0000313" key="3">
    <source>
        <dbReference type="Proteomes" id="UP000306196"/>
    </source>
</evidence>
<keyword evidence="1" id="KW-0472">Membrane</keyword>